<comment type="caution">
    <text evidence="2">The sequence shown here is derived from an EMBL/GenBank/DDBJ whole genome shotgun (WGS) entry which is preliminary data.</text>
</comment>
<reference evidence="2 3" key="1">
    <citation type="journal article" date="2020" name="ISME J.">
        <title>Uncovering the hidden diversity of litter-decomposition mechanisms in mushroom-forming fungi.</title>
        <authorList>
            <person name="Floudas D."/>
            <person name="Bentzer J."/>
            <person name="Ahren D."/>
            <person name="Johansson T."/>
            <person name="Persson P."/>
            <person name="Tunlid A."/>
        </authorList>
    </citation>
    <scope>NUCLEOTIDE SEQUENCE [LARGE SCALE GENOMIC DNA]</scope>
    <source>
        <strain evidence="2 3">CBS 661.87</strain>
    </source>
</reference>
<organism evidence="2 3">
    <name type="scientific">Tricholomella constricta</name>
    <dbReference type="NCBI Taxonomy" id="117010"/>
    <lineage>
        <taxon>Eukaryota</taxon>
        <taxon>Fungi</taxon>
        <taxon>Dikarya</taxon>
        <taxon>Basidiomycota</taxon>
        <taxon>Agaricomycotina</taxon>
        <taxon>Agaricomycetes</taxon>
        <taxon>Agaricomycetidae</taxon>
        <taxon>Agaricales</taxon>
        <taxon>Tricholomatineae</taxon>
        <taxon>Lyophyllaceae</taxon>
        <taxon>Tricholomella</taxon>
    </lineage>
</organism>
<keyword evidence="3" id="KW-1185">Reference proteome</keyword>
<feature type="region of interest" description="Disordered" evidence="1">
    <location>
        <begin position="163"/>
        <end position="210"/>
    </location>
</feature>
<dbReference type="OrthoDB" id="3060510at2759"/>
<name>A0A8H5H3S4_9AGAR</name>
<dbReference type="EMBL" id="JAACJP010000029">
    <property type="protein sequence ID" value="KAF5376212.1"/>
    <property type="molecule type" value="Genomic_DNA"/>
</dbReference>
<proteinExistence type="predicted"/>
<evidence type="ECO:0000313" key="2">
    <source>
        <dbReference type="EMBL" id="KAF5376212.1"/>
    </source>
</evidence>
<evidence type="ECO:0000256" key="1">
    <source>
        <dbReference type="SAM" id="MobiDB-lite"/>
    </source>
</evidence>
<dbReference type="Proteomes" id="UP000565441">
    <property type="component" value="Unassembled WGS sequence"/>
</dbReference>
<feature type="compositionally biased region" description="Low complexity" evidence="1">
    <location>
        <begin position="29"/>
        <end position="44"/>
    </location>
</feature>
<feature type="region of interest" description="Disordered" evidence="1">
    <location>
        <begin position="29"/>
        <end position="109"/>
    </location>
</feature>
<protein>
    <submittedName>
        <fullName evidence="2">Uncharacterized protein</fullName>
    </submittedName>
</protein>
<feature type="compositionally biased region" description="Low complexity" evidence="1">
    <location>
        <begin position="73"/>
        <end position="92"/>
    </location>
</feature>
<gene>
    <name evidence="2" type="ORF">D9615_008506</name>
</gene>
<sequence length="231" mass="24999">MVNVTSPLPFNLHNKPRALLDIMSQGSYMSSSSRSASTSTFHESQSPNSDRHYTSRPPPLRVLSGLRITPLNSTPHSRSRSPSSAYSVASSSKDVDSDEEQGLEKHVHERPAGILGLRLVRRHDSEYGSIGRRGRAKLKKVVDGDAVECDALDLDLPEVARGRADSRDKSGAGINDGDRPSTSLKGSPLEFNEQGCSLPPQLPPQLSISPAPDTFEFRLLEVGALSASWGE</sequence>
<evidence type="ECO:0000313" key="3">
    <source>
        <dbReference type="Proteomes" id="UP000565441"/>
    </source>
</evidence>
<dbReference type="AlphaFoldDB" id="A0A8H5H3S4"/>
<accession>A0A8H5H3S4</accession>